<reference evidence="6 7" key="1">
    <citation type="submission" date="2016-10" db="EMBL/GenBank/DDBJ databases">
        <authorList>
            <person name="de Groot N.N."/>
        </authorList>
    </citation>
    <scope>NUCLEOTIDE SEQUENCE [LARGE SCALE GENOMIC DNA]</scope>
    <source>
        <strain evidence="6 7">DSM 15345</strain>
    </source>
</reference>
<keyword evidence="4" id="KW-0564">Palmitate</keyword>
<dbReference type="AlphaFoldDB" id="A0A1H3VXN6"/>
<dbReference type="Pfam" id="PF13525">
    <property type="entry name" value="YfiO"/>
    <property type="match status" value="1"/>
</dbReference>
<keyword evidence="2 4" id="KW-0472">Membrane</keyword>
<dbReference type="HAMAP" id="MF_00922">
    <property type="entry name" value="OM_assembly_BamD"/>
    <property type="match status" value="1"/>
</dbReference>
<dbReference type="Proteomes" id="UP000198703">
    <property type="component" value="Unassembled WGS sequence"/>
</dbReference>
<keyword evidence="1 4" id="KW-0732">Signal</keyword>
<dbReference type="NCBIfam" id="TIGR03302">
    <property type="entry name" value="OM_YfiO"/>
    <property type="match status" value="1"/>
</dbReference>
<protein>
    <recommendedName>
        <fullName evidence="4">Outer membrane protein assembly factor BamD</fullName>
    </recommendedName>
</protein>
<comment type="subunit">
    <text evidence="4">Part of the Bam complex.</text>
</comment>
<evidence type="ECO:0000256" key="3">
    <source>
        <dbReference type="ARBA" id="ARBA00023237"/>
    </source>
</evidence>
<dbReference type="GO" id="GO:0051205">
    <property type="term" value="P:protein insertion into membrane"/>
    <property type="evidence" value="ECO:0007669"/>
    <property type="project" value="UniProtKB-UniRule"/>
</dbReference>
<gene>
    <name evidence="4" type="primary">bamD</name>
    <name evidence="6" type="ORF">SAMN05444370_101355</name>
</gene>
<dbReference type="SUPFAM" id="SSF48452">
    <property type="entry name" value="TPR-like"/>
    <property type="match status" value="1"/>
</dbReference>
<dbReference type="InterPro" id="IPR011990">
    <property type="entry name" value="TPR-like_helical_dom_sf"/>
</dbReference>
<comment type="similarity">
    <text evidence="4">Belongs to the BamD family.</text>
</comment>
<dbReference type="RefSeq" id="WP_093247773.1">
    <property type="nucleotide sequence ID" value="NZ_FNQM01000001.1"/>
</dbReference>
<evidence type="ECO:0000259" key="5">
    <source>
        <dbReference type="Pfam" id="PF13525"/>
    </source>
</evidence>
<sequence>MERPPTCAARAKTFRLAAVLAAALGVASCGDDEIPIELRSAEAIVAEADALAAEGEPLQAAALYDEIERLYPYSQLAKTSILRGAEAYYQGGAYDQARLAAERFLAFYPADPAAARAQYLIANTWYDQIVDVGRDQGATREALAALREVVNRYPDTEYAREAQLKLDLTQDHLAGKEMEIGRYYLKNQHYVAAINRFRAVVEDYQTTSHTPEALHRLVEAYLRLGVVGEAQTAAAVLGENFPGSTWYASSFDLLTGANTAPRMNSNSWLARSWRQVVLGEWL</sequence>
<evidence type="ECO:0000256" key="4">
    <source>
        <dbReference type="HAMAP-Rule" id="MF_00922"/>
    </source>
</evidence>
<proteinExistence type="inferred from homology"/>
<dbReference type="EMBL" id="FNQM01000001">
    <property type="protein sequence ID" value="SDZ78852.1"/>
    <property type="molecule type" value="Genomic_DNA"/>
</dbReference>
<evidence type="ECO:0000313" key="7">
    <source>
        <dbReference type="Proteomes" id="UP000198703"/>
    </source>
</evidence>
<evidence type="ECO:0000256" key="2">
    <source>
        <dbReference type="ARBA" id="ARBA00023136"/>
    </source>
</evidence>
<dbReference type="GO" id="GO:0009279">
    <property type="term" value="C:cell outer membrane"/>
    <property type="evidence" value="ECO:0007669"/>
    <property type="project" value="UniProtKB-SubCell"/>
</dbReference>
<dbReference type="CDD" id="cd15830">
    <property type="entry name" value="BamD"/>
    <property type="match status" value="1"/>
</dbReference>
<dbReference type="InterPro" id="IPR039565">
    <property type="entry name" value="BamD-like"/>
</dbReference>
<dbReference type="GO" id="GO:0043165">
    <property type="term" value="P:Gram-negative-bacterium-type cell outer membrane assembly"/>
    <property type="evidence" value="ECO:0007669"/>
    <property type="project" value="UniProtKB-UniRule"/>
</dbReference>
<evidence type="ECO:0000313" key="6">
    <source>
        <dbReference type="EMBL" id="SDZ78852.1"/>
    </source>
</evidence>
<keyword evidence="4" id="KW-0449">Lipoprotein</keyword>
<comment type="subcellular location">
    <subcellularLocation>
        <location evidence="4">Cell outer membrane</location>
        <topology evidence="4">Lipid-anchor</topology>
    </subcellularLocation>
</comment>
<keyword evidence="3 4" id="KW-0998">Cell outer membrane</keyword>
<evidence type="ECO:0000256" key="1">
    <source>
        <dbReference type="ARBA" id="ARBA00022729"/>
    </source>
</evidence>
<name>A0A1H3VXN6_9RHOB</name>
<dbReference type="InterPro" id="IPR017689">
    <property type="entry name" value="BamD"/>
</dbReference>
<dbReference type="OrthoDB" id="9804044at2"/>
<feature type="domain" description="Outer membrane lipoprotein BamD-like" evidence="5">
    <location>
        <begin position="49"/>
        <end position="233"/>
    </location>
</feature>
<organism evidence="6 7">
    <name type="scientific">Rubrimonas cliftonensis</name>
    <dbReference type="NCBI Taxonomy" id="89524"/>
    <lineage>
        <taxon>Bacteria</taxon>
        <taxon>Pseudomonadati</taxon>
        <taxon>Pseudomonadota</taxon>
        <taxon>Alphaproteobacteria</taxon>
        <taxon>Rhodobacterales</taxon>
        <taxon>Paracoccaceae</taxon>
        <taxon>Rubrimonas</taxon>
    </lineage>
</organism>
<comment type="function">
    <text evidence="4">Part of the outer membrane protein assembly complex, which is involved in assembly and insertion of beta-barrel proteins into the outer membrane.</text>
</comment>
<dbReference type="PROSITE" id="PS51257">
    <property type="entry name" value="PROKAR_LIPOPROTEIN"/>
    <property type="match status" value="1"/>
</dbReference>
<accession>A0A1H3VXN6</accession>
<keyword evidence="7" id="KW-1185">Reference proteome</keyword>
<dbReference type="Gene3D" id="1.25.40.10">
    <property type="entry name" value="Tetratricopeptide repeat domain"/>
    <property type="match status" value="1"/>
</dbReference>
<dbReference type="STRING" id="89524.SAMN05444370_101355"/>